<evidence type="ECO:0000313" key="2">
    <source>
        <dbReference type="Proteomes" id="UP000317209"/>
    </source>
</evidence>
<accession>A0A543BMC5</accession>
<gene>
    <name evidence="1" type="ORF">FB560_1627</name>
</gene>
<reference evidence="1 2" key="1">
    <citation type="submission" date="2019-06" db="EMBL/GenBank/DDBJ databases">
        <title>Sequencing the genomes of 1000 actinobacteria strains.</title>
        <authorList>
            <person name="Klenk H.-P."/>
        </authorList>
    </citation>
    <scope>NUCLEOTIDE SEQUENCE [LARGE SCALE GENOMIC DNA]</scope>
    <source>
        <strain evidence="1 2">DSM 20169</strain>
    </source>
</reference>
<dbReference type="Pfam" id="PF19850">
    <property type="entry name" value="DUF6325"/>
    <property type="match status" value="1"/>
</dbReference>
<proteinExistence type="predicted"/>
<dbReference type="InterPro" id="IPR046288">
    <property type="entry name" value="DUF6325"/>
</dbReference>
<sequence>MTITGYGPVDLYLLGLPDGQPDRAALQALLDLVETETLRLLDLIHISRSADGAITLTEVDDLSPAYGVQAHQLHASGLAGQEDIATLAVAVPAGTAALLVAVELVYQRELSARTAESGAVLLGHERIPAPVVNALMDSLPSRTEG</sequence>
<dbReference type="RefSeq" id="WP_141871892.1">
    <property type="nucleotide sequence ID" value="NZ_VFOX01000001.1"/>
</dbReference>
<dbReference type="Proteomes" id="UP000317209">
    <property type="component" value="Unassembled WGS sequence"/>
</dbReference>
<name>A0A543BMC5_9MICO</name>
<comment type="caution">
    <text evidence="1">The sequence shown here is derived from an EMBL/GenBank/DDBJ whole genome shotgun (WGS) entry which is preliminary data.</text>
</comment>
<evidence type="ECO:0000313" key="1">
    <source>
        <dbReference type="EMBL" id="TQL85989.1"/>
    </source>
</evidence>
<dbReference type="EMBL" id="VFOX01000001">
    <property type="protein sequence ID" value="TQL85989.1"/>
    <property type="molecule type" value="Genomic_DNA"/>
</dbReference>
<protein>
    <recommendedName>
        <fullName evidence="3">DUF1269 domain-containing protein</fullName>
    </recommendedName>
</protein>
<organism evidence="1 2">
    <name type="scientific">Microbacterium saperdae</name>
    <dbReference type="NCBI Taxonomy" id="69368"/>
    <lineage>
        <taxon>Bacteria</taxon>
        <taxon>Bacillati</taxon>
        <taxon>Actinomycetota</taxon>
        <taxon>Actinomycetes</taxon>
        <taxon>Micrococcales</taxon>
        <taxon>Microbacteriaceae</taxon>
        <taxon>Microbacterium</taxon>
    </lineage>
</organism>
<dbReference type="OrthoDB" id="4464342at2"/>
<keyword evidence="2" id="KW-1185">Reference proteome</keyword>
<evidence type="ECO:0008006" key="3">
    <source>
        <dbReference type="Google" id="ProtNLM"/>
    </source>
</evidence>
<dbReference type="AlphaFoldDB" id="A0A543BMC5"/>